<protein>
    <submittedName>
        <fullName evidence="2">DsrE family protein</fullName>
    </submittedName>
</protein>
<keyword evidence="1" id="KW-0732">Signal</keyword>
<sequence>MGITRHWKLIALFGAALLMLLAGLIAAQEVQDPNPPLEMEYPAISQYGGVVPRDDDNEDVPAVNGTYKVIFDVDSGASSPSQLNPGLKRVARAINVFAAHGVKPEQLQFVAIIHGAATRSVITDQTYRAWFDTDNPNTGLITALKKAGVKVEVCGQALSHWRIGDNDINREIAIAPAALTTLAIYGMRGYAYERL</sequence>
<dbReference type="InterPro" id="IPR003787">
    <property type="entry name" value="Sulphur_relay_DsrE/F-like"/>
</dbReference>
<dbReference type="KEGG" id="kuy:FY550_10985"/>
<dbReference type="Gene3D" id="3.40.1260.10">
    <property type="entry name" value="DsrEFH-like"/>
    <property type="match status" value="1"/>
</dbReference>
<evidence type="ECO:0000313" key="3">
    <source>
        <dbReference type="Proteomes" id="UP000322553"/>
    </source>
</evidence>
<dbReference type="InterPro" id="IPR027396">
    <property type="entry name" value="DsrEFH-like"/>
</dbReference>
<dbReference type="RefSeq" id="WP_149054530.1">
    <property type="nucleotide sequence ID" value="NZ_CP043420.1"/>
</dbReference>
<reference evidence="2 3" key="1">
    <citation type="submission" date="2019-08" db="EMBL/GenBank/DDBJ databases">
        <title>Complete genome sequence of Kushneria sp. YCWA18, a halophilic phosphate-solubilizing bacterium isolated from Daqiao saltern in China.</title>
        <authorList>
            <person name="Du G.-X."/>
            <person name="Qu L.-Y."/>
        </authorList>
    </citation>
    <scope>NUCLEOTIDE SEQUENCE [LARGE SCALE GENOMIC DNA]</scope>
    <source>
        <strain evidence="2 3">YCWA18</strain>
    </source>
</reference>
<accession>A0A5C0ZZM5</accession>
<feature type="signal peptide" evidence="1">
    <location>
        <begin position="1"/>
        <end position="27"/>
    </location>
</feature>
<gene>
    <name evidence="2" type="ORF">FY550_10985</name>
</gene>
<feature type="chain" id="PRO_5022688925" evidence="1">
    <location>
        <begin position="28"/>
        <end position="195"/>
    </location>
</feature>
<evidence type="ECO:0000256" key="1">
    <source>
        <dbReference type="SAM" id="SignalP"/>
    </source>
</evidence>
<organism evidence="2 3">
    <name type="scientific">Kushneria phosphatilytica</name>
    <dbReference type="NCBI Taxonomy" id="657387"/>
    <lineage>
        <taxon>Bacteria</taxon>
        <taxon>Pseudomonadati</taxon>
        <taxon>Pseudomonadota</taxon>
        <taxon>Gammaproteobacteria</taxon>
        <taxon>Oceanospirillales</taxon>
        <taxon>Halomonadaceae</taxon>
        <taxon>Kushneria</taxon>
    </lineage>
</organism>
<name>A0A5C0ZZM5_9GAMM</name>
<dbReference type="Pfam" id="PF02635">
    <property type="entry name" value="DsrE"/>
    <property type="match status" value="1"/>
</dbReference>
<dbReference type="PANTHER" id="PTHR37691">
    <property type="entry name" value="BLR3518 PROTEIN"/>
    <property type="match status" value="1"/>
</dbReference>
<dbReference type="AlphaFoldDB" id="A0A5C0ZZM5"/>
<dbReference type="Proteomes" id="UP000322553">
    <property type="component" value="Chromosome"/>
</dbReference>
<dbReference type="PANTHER" id="PTHR37691:SF1">
    <property type="entry name" value="BLR3518 PROTEIN"/>
    <property type="match status" value="1"/>
</dbReference>
<evidence type="ECO:0000313" key="2">
    <source>
        <dbReference type="EMBL" id="QEL11601.1"/>
    </source>
</evidence>
<proteinExistence type="predicted"/>
<keyword evidence="3" id="KW-1185">Reference proteome</keyword>
<dbReference type="SUPFAM" id="SSF75169">
    <property type="entry name" value="DsrEFH-like"/>
    <property type="match status" value="1"/>
</dbReference>
<dbReference type="EMBL" id="CP043420">
    <property type="protein sequence ID" value="QEL11601.1"/>
    <property type="molecule type" value="Genomic_DNA"/>
</dbReference>